<accession>A0A1B0CUH6</accession>
<reference evidence="7" key="1">
    <citation type="submission" date="2020-05" db="UniProtKB">
        <authorList>
            <consortium name="EnsemblMetazoa"/>
        </authorList>
    </citation>
    <scope>IDENTIFICATION</scope>
    <source>
        <strain evidence="7">Jacobina</strain>
    </source>
</reference>
<proteinExistence type="inferred from homology"/>
<evidence type="ECO:0000256" key="5">
    <source>
        <dbReference type="ARBA" id="ARBA00022801"/>
    </source>
</evidence>
<dbReference type="Proteomes" id="UP000092461">
    <property type="component" value="Unassembled WGS sequence"/>
</dbReference>
<dbReference type="VEuPathDB" id="VectorBase:LLONM1_004228"/>
<dbReference type="AlphaFoldDB" id="A0A1B0CUH6"/>
<keyword evidence="6" id="KW-0325">Glycoprotein</keyword>
<evidence type="ECO:0008006" key="9">
    <source>
        <dbReference type="Google" id="ProtNLM"/>
    </source>
</evidence>
<dbReference type="InterPro" id="IPR001563">
    <property type="entry name" value="Peptidase_S10"/>
</dbReference>
<name>A0A1B0CUH6_LUTLO</name>
<keyword evidence="4" id="KW-0732">Signal</keyword>
<sequence length="273" mass="30927">MGGKYVPALTHRIHKMNEHAAENEKINLKGMAIGNGLSDPLHQLKYGDYLFQLGLIDANGRDLFHEYEKRGVDAINKRDFNAAFDIFDELINMDQLPSGSLFKNLTGFETYFNYLKSTDSGIDDNNMGKFLQRADVRKAIHVGNCTFHDTSGENKVEEHLKLDVMDTVAPWVSEILAEYRVCIYNGQLDVIVAYPLTVNYLSQLKFKDREAYLKAPRYVWRVDKDIAGYAKEAGNLVEVMVRNAGHMVPADQPKWAMDLITRLTSGKSFAVNP</sequence>
<comment type="similarity">
    <text evidence="1">Belongs to the peptidase S10 family.</text>
</comment>
<keyword evidence="3" id="KW-0645">Protease</keyword>
<evidence type="ECO:0000313" key="7">
    <source>
        <dbReference type="EnsemblMetazoa" id="LLOJ008611-PA"/>
    </source>
</evidence>
<keyword evidence="2" id="KW-0121">Carboxypeptidase</keyword>
<dbReference type="EMBL" id="AJWK01029195">
    <property type="status" value="NOT_ANNOTATED_CDS"/>
    <property type="molecule type" value="Genomic_DNA"/>
</dbReference>
<dbReference type="InterPro" id="IPR033124">
    <property type="entry name" value="Ser_caboxypep_his_AS"/>
</dbReference>
<evidence type="ECO:0000256" key="4">
    <source>
        <dbReference type="ARBA" id="ARBA00022729"/>
    </source>
</evidence>
<dbReference type="Pfam" id="PF00450">
    <property type="entry name" value="Peptidase_S10"/>
    <property type="match status" value="1"/>
</dbReference>
<dbReference type="Gene3D" id="3.40.50.1820">
    <property type="entry name" value="alpha/beta hydrolase"/>
    <property type="match status" value="1"/>
</dbReference>
<dbReference type="VEuPathDB" id="VectorBase:LLOJ008611"/>
<dbReference type="GO" id="GO:0004185">
    <property type="term" value="F:serine-type carboxypeptidase activity"/>
    <property type="evidence" value="ECO:0007669"/>
    <property type="project" value="InterPro"/>
</dbReference>
<evidence type="ECO:0000256" key="6">
    <source>
        <dbReference type="ARBA" id="ARBA00023180"/>
    </source>
</evidence>
<protein>
    <recommendedName>
        <fullName evidence="9">Serine carboxypeptidase</fullName>
    </recommendedName>
</protein>
<dbReference type="PROSITE" id="PS00560">
    <property type="entry name" value="CARBOXYPEPT_SER_HIS"/>
    <property type="match status" value="1"/>
</dbReference>
<dbReference type="EnsemblMetazoa" id="LLOJ008611-RA">
    <property type="protein sequence ID" value="LLOJ008611-PA"/>
    <property type="gene ID" value="LLOJ008611"/>
</dbReference>
<dbReference type="SUPFAM" id="SSF53474">
    <property type="entry name" value="alpha/beta-Hydrolases"/>
    <property type="match status" value="1"/>
</dbReference>
<dbReference type="GO" id="GO:0006508">
    <property type="term" value="P:proteolysis"/>
    <property type="evidence" value="ECO:0007669"/>
    <property type="project" value="UniProtKB-KW"/>
</dbReference>
<dbReference type="PANTHER" id="PTHR11802:SF472">
    <property type="entry name" value="SERINE CARBOXYPEPTIDASE CPVL-RELATED"/>
    <property type="match status" value="1"/>
</dbReference>
<evidence type="ECO:0000256" key="3">
    <source>
        <dbReference type="ARBA" id="ARBA00022670"/>
    </source>
</evidence>
<organism evidence="7 8">
    <name type="scientific">Lutzomyia longipalpis</name>
    <name type="common">Sand fly</name>
    <dbReference type="NCBI Taxonomy" id="7200"/>
    <lineage>
        <taxon>Eukaryota</taxon>
        <taxon>Metazoa</taxon>
        <taxon>Ecdysozoa</taxon>
        <taxon>Arthropoda</taxon>
        <taxon>Hexapoda</taxon>
        <taxon>Insecta</taxon>
        <taxon>Pterygota</taxon>
        <taxon>Neoptera</taxon>
        <taxon>Endopterygota</taxon>
        <taxon>Diptera</taxon>
        <taxon>Nematocera</taxon>
        <taxon>Psychodoidea</taxon>
        <taxon>Psychodidae</taxon>
        <taxon>Lutzomyia</taxon>
        <taxon>Lutzomyia</taxon>
    </lineage>
</organism>
<dbReference type="PANTHER" id="PTHR11802">
    <property type="entry name" value="SERINE PROTEASE FAMILY S10 SERINE CARBOXYPEPTIDASE"/>
    <property type="match status" value="1"/>
</dbReference>
<keyword evidence="8" id="KW-1185">Reference proteome</keyword>
<evidence type="ECO:0000313" key="8">
    <source>
        <dbReference type="Proteomes" id="UP000092461"/>
    </source>
</evidence>
<dbReference type="InterPro" id="IPR029058">
    <property type="entry name" value="AB_hydrolase_fold"/>
</dbReference>
<evidence type="ECO:0000256" key="1">
    <source>
        <dbReference type="ARBA" id="ARBA00009431"/>
    </source>
</evidence>
<evidence type="ECO:0000256" key="2">
    <source>
        <dbReference type="ARBA" id="ARBA00022645"/>
    </source>
</evidence>
<keyword evidence="5" id="KW-0378">Hydrolase</keyword>